<dbReference type="InterPro" id="IPR000055">
    <property type="entry name" value="Restrct_endonuc_typeI_TRD"/>
</dbReference>
<evidence type="ECO:0000259" key="4">
    <source>
        <dbReference type="Pfam" id="PF01420"/>
    </source>
</evidence>
<dbReference type="InterPro" id="IPR052021">
    <property type="entry name" value="Type-I_RS_S_subunit"/>
</dbReference>
<evidence type="ECO:0000256" key="2">
    <source>
        <dbReference type="ARBA" id="ARBA00022747"/>
    </source>
</evidence>
<evidence type="ECO:0000256" key="1">
    <source>
        <dbReference type="ARBA" id="ARBA00010923"/>
    </source>
</evidence>
<dbReference type="GO" id="GO:0016787">
    <property type="term" value="F:hydrolase activity"/>
    <property type="evidence" value="ECO:0007669"/>
    <property type="project" value="UniProtKB-KW"/>
</dbReference>
<dbReference type="RefSeq" id="WP_213681707.1">
    <property type="nucleotide sequence ID" value="NZ_CP074572.1"/>
</dbReference>
<protein>
    <submittedName>
        <fullName evidence="5">Restriction endonuclease subunit S</fullName>
        <ecNumber evidence="5">3.1.21.-</ecNumber>
    </submittedName>
</protein>
<dbReference type="Gene3D" id="1.10.287.1120">
    <property type="entry name" value="Bipartite methylase S protein"/>
    <property type="match status" value="1"/>
</dbReference>
<dbReference type="InterPro" id="IPR044946">
    <property type="entry name" value="Restrct_endonuc_typeI_TRD_sf"/>
</dbReference>
<dbReference type="PANTHER" id="PTHR30408:SF12">
    <property type="entry name" value="TYPE I RESTRICTION ENZYME MJAVIII SPECIFICITY SUBUNIT"/>
    <property type="match status" value="1"/>
</dbReference>
<keyword evidence="6" id="KW-1185">Reference proteome</keyword>
<dbReference type="SUPFAM" id="SSF116734">
    <property type="entry name" value="DNA methylase specificity domain"/>
    <property type="match status" value="2"/>
</dbReference>
<keyword evidence="5" id="KW-0540">Nuclease</keyword>
<keyword evidence="5" id="KW-0378">Hydrolase</keyword>
<keyword evidence="5" id="KW-0255">Endonuclease</keyword>
<keyword evidence="2" id="KW-0680">Restriction system</keyword>
<sequence>MGQGASHLGRWRLATEEFKEMEFPFPSPIEQHKIAAFLDYETARIDRLIEKQQRLIELLKEKRQAVISHAVTKGLNPDAPMKDSGVEWLGQVPEHWTVAGFKKYIGPIVDYRGRTPEKTESGVFLVTARNIKNGNVDYSLSEEFISDNDYPEVMKRGKPKIGDVLFTTEAPLGEVAQVDDESVAFAQRIIKFRGLENILTNDYLKLFIQSTPFQDGLMTYATGSTALGIKVERLSYLKQLIPPISEQKQIVSTIKLHHIKYGRLIATAMEAINLMKERRTVLISAAVTGKIDVRAWVKLKEASASDAA</sequence>
<comment type="similarity">
    <text evidence="1">Belongs to the type-I restriction system S methylase family.</text>
</comment>
<dbReference type="EMBL" id="CP074572">
    <property type="protein sequence ID" value="QVK23064.1"/>
    <property type="molecule type" value="Genomic_DNA"/>
</dbReference>
<dbReference type="GO" id="GO:0004519">
    <property type="term" value="F:endonuclease activity"/>
    <property type="evidence" value="ECO:0007669"/>
    <property type="project" value="UniProtKB-KW"/>
</dbReference>
<keyword evidence="3" id="KW-0238">DNA-binding</keyword>
<dbReference type="PANTHER" id="PTHR30408">
    <property type="entry name" value="TYPE-1 RESTRICTION ENZYME ECOKI SPECIFICITY PROTEIN"/>
    <property type="match status" value="1"/>
</dbReference>
<gene>
    <name evidence="5" type="ORF">KHX94_18490</name>
</gene>
<proteinExistence type="inferred from homology"/>
<dbReference type="EC" id="3.1.21.-" evidence="5"/>
<dbReference type="Proteomes" id="UP000676428">
    <property type="component" value="Chromosome"/>
</dbReference>
<evidence type="ECO:0000313" key="6">
    <source>
        <dbReference type="Proteomes" id="UP000676428"/>
    </source>
</evidence>
<reference evidence="5 6" key="1">
    <citation type="journal article" date="2012" name="Int. J. Syst. Evol. Microbiol.">
        <title>Shewanella dokdonensis sp. nov., isolated from seawater.</title>
        <authorList>
            <person name="Sung H.R."/>
            <person name="Yoon J.H."/>
            <person name="Ghim S.Y."/>
        </authorList>
    </citation>
    <scope>NUCLEOTIDE SEQUENCE [LARGE SCALE GENOMIC DNA]</scope>
    <source>
        <strain evidence="5 6">DSM 23626</strain>
    </source>
</reference>
<dbReference type="Gene3D" id="3.90.220.20">
    <property type="entry name" value="DNA methylase specificity domains"/>
    <property type="match status" value="2"/>
</dbReference>
<accession>A0ABX8DEA6</accession>
<evidence type="ECO:0000313" key="5">
    <source>
        <dbReference type="EMBL" id="QVK23064.1"/>
    </source>
</evidence>
<dbReference type="Pfam" id="PF01420">
    <property type="entry name" value="Methylase_S"/>
    <property type="match status" value="1"/>
</dbReference>
<organism evidence="5 6">
    <name type="scientific">Shewanella dokdonensis</name>
    <dbReference type="NCBI Taxonomy" id="712036"/>
    <lineage>
        <taxon>Bacteria</taxon>
        <taxon>Pseudomonadati</taxon>
        <taxon>Pseudomonadota</taxon>
        <taxon>Gammaproteobacteria</taxon>
        <taxon>Alteromonadales</taxon>
        <taxon>Shewanellaceae</taxon>
        <taxon>Shewanella</taxon>
    </lineage>
</organism>
<evidence type="ECO:0000256" key="3">
    <source>
        <dbReference type="ARBA" id="ARBA00023125"/>
    </source>
</evidence>
<feature type="domain" description="Type I restriction modification DNA specificity" evidence="4">
    <location>
        <begin position="115"/>
        <end position="255"/>
    </location>
</feature>
<name>A0ABX8DEA6_9GAMM</name>